<dbReference type="RefSeq" id="WP_301571823.1">
    <property type="nucleotide sequence ID" value="NZ_JAPWIE010000004.1"/>
</dbReference>
<sequence length="271" mass="28227">MSDLTGKVALITGAARGQGRAHAVKLASRGASIIALDLCGPLPESVKYRSATKQDLDVTVELLETAGAKVVPVVADVRDHAALLSGVGDAVDTLGRLDIAVANAGIAVVSEWDQITPRAFQDTIDINLVGSWNTVMAAAPHMQADGGSIILVSSAAGLRVQPFMVDYVASKYAVTGMTKAFAAELAHYNIRVNSVHPTGVNTDMATDPSVQETIAAAIARNPRPASLFNNMLDVNLVEVDDIANTVAYLVSDEAGFITGHAMTVDAGITLH</sequence>
<accession>A0ABT4MYG0</accession>
<protein>
    <submittedName>
        <fullName evidence="4">Mycofactocin-coupled SDR family oxidoreductase</fullName>
    </submittedName>
</protein>
<evidence type="ECO:0000256" key="3">
    <source>
        <dbReference type="ARBA" id="ARBA00023027"/>
    </source>
</evidence>
<dbReference type="Pfam" id="PF13561">
    <property type="entry name" value="adh_short_C2"/>
    <property type="match status" value="1"/>
</dbReference>
<name>A0ABT4MYG0_GORRU</name>
<dbReference type="Gene3D" id="3.40.50.720">
    <property type="entry name" value="NAD(P)-binding Rossmann-like Domain"/>
    <property type="match status" value="1"/>
</dbReference>
<dbReference type="SUPFAM" id="SSF51735">
    <property type="entry name" value="NAD(P)-binding Rossmann-fold domains"/>
    <property type="match status" value="1"/>
</dbReference>
<dbReference type="PRINTS" id="PR00080">
    <property type="entry name" value="SDRFAMILY"/>
</dbReference>
<keyword evidence="2" id="KW-0560">Oxidoreductase</keyword>
<evidence type="ECO:0000256" key="2">
    <source>
        <dbReference type="ARBA" id="ARBA00023002"/>
    </source>
</evidence>
<evidence type="ECO:0000256" key="1">
    <source>
        <dbReference type="ARBA" id="ARBA00006484"/>
    </source>
</evidence>
<dbReference type="CDD" id="cd05233">
    <property type="entry name" value="SDR_c"/>
    <property type="match status" value="1"/>
</dbReference>
<dbReference type="PRINTS" id="PR00081">
    <property type="entry name" value="GDHRDH"/>
</dbReference>
<dbReference type="InterPro" id="IPR036291">
    <property type="entry name" value="NAD(P)-bd_dom_sf"/>
</dbReference>
<organism evidence="4 5">
    <name type="scientific">Gordonia rubripertincta</name>
    <name type="common">Rhodococcus corallinus</name>
    <dbReference type="NCBI Taxonomy" id="36822"/>
    <lineage>
        <taxon>Bacteria</taxon>
        <taxon>Bacillati</taxon>
        <taxon>Actinomycetota</taxon>
        <taxon>Actinomycetes</taxon>
        <taxon>Mycobacteriales</taxon>
        <taxon>Gordoniaceae</taxon>
        <taxon>Gordonia</taxon>
    </lineage>
</organism>
<keyword evidence="5" id="KW-1185">Reference proteome</keyword>
<gene>
    <name evidence="4" type="ORF">O4213_13905</name>
</gene>
<dbReference type="NCBIfam" id="TIGR03971">
    <property type="entry name" value="SDR_subfam_1"/>
    <property type="match status" value="1"/>
</dbReference>
<evidence type="ECO:0000313" key="5">
    <source>
        <dbReference type="Proteomes" id="UP001067235"/>
    </source>
</evidence>
<dbReference type="NCBIfam" id="NF009467">
    <property type="entry name" value="PRK12826.1-3"/>
    <property type="match status" value="1"/>
</dbReference>
<comment type="caution">
    <text evidence="4">The sequence shown here is derived from an EMBL/GenBank/DDBJ whole genome shotgun (WGS) entry which is preliminary data.</text>
</comment>
<dbReference type="EMBL" id="JAPWIE010000004">
    <property type="protein sequence ID" value="MCZ4551081.1"/>
    <property type="molecule type" value="Genomic_DNA"/>
</dbReference>
<dbReference type="InterPro" id="IPR002347">
    <property type="entry name" value="SDR_fam"/>
</dbReference>
<comment type="similarity">
    <text evidence="1">Belongs to the short-chain dehydrogenases/reductases (SDR) family.</text>
</comment>
<proteinExistence type="inferred from homology"/>
<dbReference type="PANTHER" id="PTHR42760">
    <property type="entry name" value="SHORT-CHAIN DEHYDROGENASES/REDUCTASES FAMILY MEMBER"/>
    <property type="match status" value="1"/>
</dbReference>
<dbReference type="InterPro" id="IPR023985">
    <property type="entry name" value="SDR_subfam_1"/>
</dbReference>
<reference evidence="4" key="1">
    <citation type="submission" date="2022-12" db="EMBL/GenBank/DDBJ databases">
        <authorList>
            <person name="Krivoruchko A.V."/>
            <person name="Elkin A."/>
        </authorList>
    </citation>
    <scope>NUCLEOTIDE SEQUENCE</scope>
    <source>
        <strain evidence="4">IEGM 1388</strain>
    </source>
</reference>
<dbReference type="InterPro" id="IPR020904">
    <property type="entry name" value="Sc_DH/Rdtase_CS"/>
</dbReference>
<dbReference type="PANTHER" id="PTHR42760:SF133">
    <property type="entry name" value="3-OXOACYL-[ACYL-CARRIER-PROTEIN] REDUCTASE"/>
    <property type="match status" value="1"/>
</dbReference>
<dbReference type="Proteomes" id="UP001067235">
    <property type="component" value="Unassembled WGS sequence"/>
</dbReference>
<keyword evidence="3" id="KW-0520">NAD</keyword>
<dbReference type="PROSITE" id="PS00061">
    <property type="entry name" value="ADH_SHORT"/>
    <property type="match status" value="1"/>
</dbReference>
<evidence type="ECO:0000313" key="4">
    <source>
        <dbReference type="EMBL" id="MCZ4551081.1"/>
    </source>
</evidence>